<dbReference type="OrthoDB" id="271912at2"/>
<accession>A0A518CTF0</accession>
<organism evidence="1 2">
    <name type="scientific">Polystyrenella longa</name>
    <dbReference type="NCBI Taxonomy" id="2528007"/>
    <lineage>
        <taxon>Bacteria</taxon>
        <taxon>Pseudomonadati</taxon>
        <taxon>Planctomycetota</taxon>
        <taxon>Planctomycetia</taxon>
        <taxon>Planctomycetales</taxon>
        <taxon>Planctomycetaceae</taxon>
        <taxon>Polystyrenella</taxon>
    </lineage>
</organism>
<keyword evidence="2" id="KW-1185">Reference proteome</keyword>
<dbReference type="SUPFAM" id="SSF51294">
    <property type="entry name" value="Hedgehog/intein (Hint) domain"/>
    <property type="match status" value="1"/>
</dbReference>
<evidence type="ECO:0008006" key="3">
    <source>
        <dbReference type="Google" id="ProtNLM"/>
    </source>
</evidence>
<proteinExistence type="predicted"/>
<protein>
    <recommendedName>
        <fullName evidence="3">Intein C-terminal splicing domain-containing protein</fullName>
    </recommendedName>
</protein>
<dbReference type="KEGG" id="plon:Pla110_42650"/>
<dbReference type="InterPro" id="IPR036844">
    <property type="entry name" value="Hint_dom_sf"/>
</dbReference>
<evidence type="ECO:0000313" key="1">
    <source>
        <dbReference type="EMBL" id="QDU82507.1"/>
    </source>
</evidence>
<name>A0A518CTF0_9PLAN</name>
<reference evidence="1 2" key="1">
    <citation type="submission" date="2019-02" db="EMBL/GenBank/DDBJ databases">
        <title>Deep-cultivation of Planctomycetes and their phenomic and genomic characterization uncovers novel biology.</title>
        <authorList>
            <person name="Wiegand S."/>
            <person name="Jogler M."/>
            <person name="Boedeker C."/>
            <person name="Pinto D."/>
            <person name="Vollmers J."/>
            <person name="Rivas-Marin E."/>
            <person name="Kohn T."/>
            <person name="Peeters S.H."/>
            <person name="Heuer A."/>
            <person name="Rast P."/>
            <person name="Oberbeckmann S."/>
            <person name="Bunk B."/>
            <person name="Jeske O."/>
            <person name="Meyerdierks A."/>
            <person name="Storesund J.E."/>
            <person name="Kallscheuer N."/>
            <person name="Luecker S."/>
            <person name="Lage O.M."/>
            <person name="Pohl T."/>
            <person name="Merkel B.J."/>
            <person name="Hornburger P."/>
            <person name="Mueller R.-W."/>
            <person name="Bruemmer F."/>
            <person name="Labrenz M."/>
            <person name="Spormann A.M."/>
            <person name="Op den Camp H."/>
            <person name="Overmann J."/>
            <person name="Amann R."/>
            <person name="Jetten M.S.M."/>
            <person name="Mascher T."/>
            <person name="Medema M.H."/>
            <person name="Devos D.P."/>
            <person name="Kaster A.-K."/>
            <person name="Ovreas L."/>
            <person name="Rohde M."/>
            <person name="Galperin M.Y."/>
            <person name="Jogler C."/>
        </authorList>
    </citation>
    <scope>NUCLEOTIDE SEQUENCE [LARGE SCALE GENOMIC DNA]</scope>
    <source>
        <strain evidence="1 2">Pla110</strain>
    </source>
</reference>
<dbReference type="AlphaFoldDB" id="A0A518CTF0"/>
<dbReference type="Gene3D" id="2.170.16.10">
    <property type="entry name" value="Hedgehog/Intein (Hint) domain"/>
    <property type="match status" value="1"/>
</dbReference>
<gene>
    <name evidence="1" type="ORF">Pla110_42650</name>
</gene>
<dbReference type="EMBL" id="CP036281">
    <property type="protein sequence ID" value="QDU82507.1"/>
    <property type="molecule type" value="Genomic_DNA"/>
</dbReference>
<evidence type="ECO:0000313" key="2">
    <source>
        <dbReference type="Proteomes" id="UP000317178"/>
    </source>
</evidence>
<sequence length="155" mass="17539">MRADELNEGETVATLNGTSYVESIKSREEQHTVYNIEVQVDHVYHVGSGGVLVHNACGERLLTKHFRYAEDVGMGNVRKLSDGRIRYYGRTKPANTPGRIAGTRKVNEINPKNNQSRTWMESVDHQGRVRVIRPETGGAKVHYMFDELGEYIGTY</sequence>
<dbReference type="Proteomes" id="UP000317178">
    <property type="component" value="Chromosome"/>
</dbReference>